<feature type="region of interest" description="Disordered" evidence="4">
    <location>
        <begin position="1"/>
        <end position="25"/>
    </location>
</feature>
<name>A0ABW7SQQ8_9ACTN</name>
<keyword evidence="3" id="KW-0663">Pyridoxal phosphate</keyword>
<dbReference type="Proteomes" id="UP001611075">
    <property type="component" value="Unassembled WGS sequence"/>
</dbReference>
<dbReference type="Pfam" id="PF00291">
    <property type="entry name" value="PALP"/>
    <property type="match status" value="1"/>
</dbReference>
<dbReference type="InterPro" id="IPR036052">
    <property type="entry name" value="TrpB-like_PALP_sf"/>
</dbReference>
<evidence type="ECO:0000313" key="6">
    <source>
        <dbReference type="EMBL" id="MFI0794542.1"/>
    </source>
</evidence>
<evidence type="ECO:0000259" key="5">
    <source>
        <dbReference type="Pfam" id="PF00291"/>
    </source>
</evidence>
<comment type="cofactor">
    <cofactor evidence="1">
        <name>pyridoxal 5'-phosphate</name>
        <dbReference type="ChEBI" id="CHEBI:597326"/>
    </cofactor>
</comment>
<evidence type="ECO:0000256" key="3">
    <source>
        <dbReference type="ARBA" id="ARBA00022898"/>
    </source>
</evidence>
<gene>
    <name evidence="6" type="ORF">ACH4OY_17930</name>
</gene>
<keyword evidence="7" id="KW-1185">Reference proteome</keyword>
<dbReference type="EMBL" id="JBIRPU010000012">
    <property type="protein sequence ID" value="MFI0794542.1"/>
    <property type="molecule type" value="Genomic_DNA"/>
</dbReference>
<feature type="domain" description="Tryptophan synthase beta chain-like PALP" evidence="5">
    <location>
        <begin position="17"/>
        <end position="305"/>
    </location>
</feature>
<protein>
    <submittedName>
        <fullName evidence="6">1-aminocyclopropane-1-carboxylate deaminase/D-cysteine desulfhydrase</fullName>
    </submittedName>
</protein>
<evidence type="ECO:0000256" key="4">
    <source>
        <dbReference type="SAM" id="MobiDB-lite"/>
    </source>
</evidence>
<dbReference type="PANTHER" id="PTHR43780:SF2">
    <property type="entry name" value="1-AMINOCYCLOPROPANE-1-CARBOXYLATE DEAMINASE-RELATED"/>
    <property type="match status" value="1"/>
</dbReference>
<reference evidence="6 7" key="1">
    <citation type="submission" date="2024-10" db="EMBL/GenBank/DDBJ databases">
        <title>The Natural Products Discovery Center: Release of the First 8490 Sequenced Strains for Exploring Actinobacteria Biosynthetic Diversity.</title>
        <authorList>
            <person name="Kalkreuter E."/>
            <person name="Kautsar S.A."/>
            <person name="Yang D."/>
            <person name="Bader C.D."/>
            <person name="Teijaro C.N."/>
            <person name="Fluegel L."/>
            <person name="Davis C.M."/>
            <person name="Simpson J.R."/>
            <person name="Lauterbach L."/>
            <person name="Steele A.D."/>
            <person name="Gui C."/>
            <person name="Meng S."/>
            <person name="Li G."/>
            <person name="Viehrig K."/>
            <person name="Ye F."/>
            <person name="Su P."/>
            <person name="Kiefer A.F."/>
            <person name="Nichols A."/>
            <person name="Cepeda A.J."/>
            <person name="Yan W."/>
            <person name="Fan B."/>
            <person name="Jiang Y."/>
            <person name="Adhikari A."/>
            <person name="Zheng C.-J."/>
            <person name="Schuster L."/>
            <person name="Cowan T.M."/>
            <person name="Smanski M.J."/>
            <person name="Chevrette M.G."/>
            <person name="De Carvalho L.P.S."/>
            <person name="Shen B."/>
        </authorList>
    </citation>
    <scope>NUCLEOTIDE SEQUENCE [LARGE SCALE GENOMIC DNA]</scope>
    <source>
        <strain evidence="6 7">NPDC021253</strain>
    </source>
</reference>
<dbReference type="InterPro" id="IPR027278">
    <property type="entry name" value="ACCD_DCysDesulf"/>
</dbReference>
<dbReference type="Gene3D" id="3.40.50.1100">
    <property type="match status" value="2"/>
</dbReference>
<dbReference type="SUPFAM" id="SSF53686">
    <property type="entry name" value="Tryptophan synthase beta subunit-like PLP-dependent enzymes"/>
    <property type="match status" value="1"/>
</dbReference>
<proteinExistence type="inferred from homology"/>
<sequence>MTATLSRPSIAGPTATDQLSPSPLESWDRVGDQLGVRLLVKRDDLLPFPLPGNKVRKLTRELSARAARPGDVVITTGDVNSNHCRTTAVMGARLGLDVDLVLHSRADTSPDGLSVRMARDLGAEVHLVGLGEVRDRIEALSRSRTESGRTVHVIPGGCHTRPGVEAYADGAAELLDQLGSAPDVMVLASGTGATQAGLVAGLARAGCRTRVVGISVARPADRGGAAVREALSWVGADAPVEFLDDFIDGGYGSATAYTRETVRQAWRLGLPLDPTYTGKAFRGLTELTRSGSIPPRATVVFWHTGGLMNQLTDLSRGGDTPVPVVSRPASD</sequence>
<comment type="similarity">
    <text evidence="2">Belongs to the ACC deaminase/D-cysteine desulfhydrase family.</text>
</comment>
<comment type="caution">
    <text evidence="6">The sequence shown here is derived from an EMBL/GenBank/DDBJ whole genome shotgun (WGS) entry which is preliminary data.</text>
</comment>
<dbReference type="PANTHER" id="PTHR43780">
    <property type="entry name" value="1-AMINOCYCLOPROPANE-1-CARBOXYLATE DEAMINASE-RELATED"/>
    <property type="match status" value="1"/>
</dbReference>
<dbReference type="InterPro" id="IPR001926">
    <property type="entry name" value="TrpB-like_PALP"/>
</dbReference>
<organism evidence="6 7">
    <name type="scientific">Micromonospora rubida</name>
    <dbReference type="NCBI Taxonomy" id="2697657"/>
    <lineage>
        <taxon>Bacteria</taxon>
        <taxon>Bacillati</taxon>
        <taxon>Actinomycetota</taxon>
        <taxon>Actinomycetes</taxon>
        <taxon>Micromonosporales</taxon>
        <taxon>Micromonosporaceae</taxon>
        <taxon>Micromonospora</taxon>
    </lineage>
</organism>
<accession>A0ABW7SQQ8</accession>
<dbReference type="PIRSF" id="PIRSF006278">
    <property type="entry name" value="ACCD_DCysDesulf"/>
    <property type="match status" value="1"/>
</dbReference>
<evidence type="ECO:0000256" key="1">
    <source>
        <dbReference type="ARBA" id="ARBA00001933"/>
    </source>
</evidence>
<evidence type="ECO:0000313" key="7">
    <source>
        <dbReference type="Proteomes" id="UP001611075"/>
    </source>
</evidence>
<dbReference type="RefSeq" id="WP_396680964.1">
    <property type="nucleotide sequence ID" value="NZ_JBIRPU010000012.1"/>
</dbReference>
<evidence type="ECO:0000256" key="2">
    <source>
        <dbReference type="ARBA" id="ARBA00008639"/>
    </source>
</evidence>